<dbReference type="OrthoDB" id="124602at2759"/>
<evidence type="ECO:0000313" key="1">
    <source>
        <dbReference type="EMBL" id="ETK77296.1"/>
    </source>
</evidence>
<dbReference type="Proteomes" id="UP000054423">
    <property type="component" value="Unassembled WGS sequence"/>
</dbReference>
<proteinExistence type="predicted"/>
<dbReference type="EMBL" id="KI695173">
    <property type="protein sequence ID" value="ETM37162.1"/>
    <property type="molecule type" value="Genomic_DNA"/>
</dbReference>
<organism evidence="2">
    <name type="scientific">Phytophthora nicotianae</name>
    <name type="common">Potato buckeye rot agent</name>
    <name type="synonym">Phytophthora parasitica</name>
    <dbReference type="NCBI Taxonomy" id="4792"/>
    <lineage>
        <taxon>Eukaryota</taxon>
        <taxon>Sar</taxon>
        <taxon>Stramenopiles</taxon>
        <taxon>Oomycota</taxon>
        <taxon>Peronosporomycetes</taxon>
        <taxon>Peronosporales</taxon>
        <taxon>Peronosporaceae</taxon>
        <taxon>Phytophthora</taxon>
    </lineage>
</organism>
<reference evidence="1" key="2">
    <citation type="submission" date="2013-11" db="EMBL/GenBank/DDBJ databases">
        <title>The Genome Sequence of Phytophthora parasitica CJ02B3.</title>
        <authorList>
            <consortium name="The Broad Institute Genomics Platform"/>
            <person name="Russ C."/>
            <person name="Tyler B."/>
            <person name="Panabieres F."/>
            <person name="Shan W."/>
            <person name="Tripathy S."/>
            <person name="Grunwald N."/>
            <person name="Machado M."/>
            <person name="Johnson C.S."/>
            <person name="Arredondo F."/>
            <person name="Hong C."/>
            <person name="Coffey M."/>
            <person name="Young S.K."/>
            <person name="Zeng Q."/>
            <person name="Gargeya S."/>
            <person name="Fitzgerald M."/>
            <person name="Abouelleil A."/>
            <person name="Alvarado L."/>
            <person name="Chapman S.B."/>
            <person name="Gainer-Dewar J."/>
            <person name="Goldberg J."/>
            <person name="Griggs A."/>
            <person name="Gujja S."/>
            <person name="Hansen M."/>
            <person name="Howarth C."/>
            <person name="Imamovic A."/>
            <person name="Ireland A."/>
            <person name="Larimer J."/>
            <person name="McCowan C."/>
            <person name="Murphy C."/>
            <person name="Pearson M."/>
            <person name="Poon T.W."/>
            <person name="Priest M."/>
            <person name="Roberts A."/>
            <person name="Saif S."/>
            <person name="Shea T."/>
            <person name="Sykes S."/>
            <person name="Wortman J."/>
            <person name="Nusbaum C."/>
            <person name="Birren B."/>
        </authorList>
    </citation>
    <scope>NUCLEOTIDE SEQUENCE [LARGE SCALE GENOMIC DNA]</scope>
    <source>
        <strain evidence="1">CJ02B3</strain>
    </source>
</reference>
<evidence type="ECO:0000313" key="3">
    <source>
        <dbReference type="EMBL" id="ETL83971.1"/>
    </source>
</evidence>
<accession>W2I915</accession>
<dbReference type="OMA" id="EVATQHY"/>
<reference evidence="2" key="3">
    <citation type="submission" date="2013-11" db="EMBL/GenBank/DDBJ databases">
        <title>The Genome Sequence of Phytophthora parasitica CJ05E6.</title>
        <authorList>
            <consortium name="The Broad Institute Genomics Platform"/>
            <person name="Russ C."/>
            <person name="Tyler B."/>
            <person name="Panabieres F."/>
            <person name="Shan W."/>
            <person name="Tripathy S."/>
            <person name="Grunwald N."/>
            <person name="Machado M."/>
            <person name="Johnson C.S."/>
            <person name="Arredondo F."/>
            <person name="Hong C."/>
            <person name="Coffey M."/>
            <person name="Young S.K."/>
            <person name="Zeng Q."/>
            <person name="Gargeya S."/>
            <person name="Fitzgerald M."/>
            <person name="Abouelleil A."/>
            <person name="Alvarado L."/>
            <person name="Chapman S.B."/>
            <person name="Gainer-Dewar J."/>
            <person name="Goldberg J."/>
            <person name="Griggs A."/>
            <person name="Gujja S."/>
            <person name="Hansen M."/>
            <person name="Howarth C."/>
            <person name="Imamovic A."/>
            <person name="Ireland A."/>
            <person name="Larimer J."/>
            <person name="McCowan C."/>
            <person name="Murphy C."/>
            <person name="Pearson M."/>
            <person name="Poon T.W."/>
            <person name="Priest M."/>
            <person name="Roberts A."/>
            <person name="Saif S."/>
            <person name="Shea T."/>
            <person name="Sykes S."/>
            <person name="Wortman J."/>
            <person name="Nusbaum C."/>
            <person name="Birren B."/>
        </authorList>
    </citation>
    <scope>NUCLEOTIDE SEQUENCE [LARGE SCALE GENOMIC DNA]</scope>
    <source>
        <strain evidence="2">CJ05E6</strain>
    </source>
</reference>
<dbReference type="VEuPathDB" id="FungiDB:PPTG_20403"/>
<dbReference type="EMBL" id="KI675230">
    <property type="protein sequence ID" value="ETL30734.1"/>
    <property type="molecule type" value="Genomic_DNA"/>
</dbReference>
<dbReference type="Proteomes" id="UP000054532">
    <property type="component" value="Unassembled WGS sequence"/>
</dbReference>
<protein>
    <recommendedName>
        <fullName evidence="5">DDE-1 domain-containing protein</fullName>
    </recommendedName>
</protein>
<dbReference type="EMBL" id="KI681929">
    <property type="protein sequence ID" value="ETL83971.1"/>
    <property type="molecule type" value="Genomic_DNA"/>
</dbReference>
<evidence type="ECO:0000313" key="4">
    <source>
        <dbReference type="EMBL" id="ETM37162.1"/>
    </source>
</evidence>
<name>W2I915_PHYNI</name>
<dbReference type="Proteomes" id="UP000053864">
    <property type="component" value="Unassembled WGS sequence"/>
</dbReference>
<dbReference type="EMBL" id="KI688451">
    <property type="protein sequence ID" value="ETK77296.1"/>
    <property type="molecule type" value="Genomic_DNA"/>
</dbReference>
<sequence length="180" mass="20404">MECLLLMHARFEGDRFRSRSRRANIEYLRRFLKRNRLSIRRITHKGRKRRSDMELVAATFSHSIQYAIEERGALSFNQGAFKYEAVFNMDQTAINIDMNGKTTIDFVGTQTVDVLQGSEADGFRCSVFLTASVTGVKLPPLIVYAGIPGGISGCLESLIRKFCLRTYSTEEGFLQRSCDA</sequence>
<reference evidence="3" key="1">
    <citation type="submission" date="2013-11" db="EMBL/GenBank/DDBJ databases">
        <title>The Genome Sequence of Phytophthora parasitica CHvinca01.</title>
        <authorList>
            <consortium name="The Broad Institute Genomics Platform"/>
            <person name="Russ C."/>
            <person name="Tyler B."/>
            <person name="Panabieres F."/>
            <person name="Shan W."/>
            <person name="Tripathy S."/>
            <person name="Grunwald N."/>
            <person name="Machado M."/>
            <person name="Johnson C.S."/>
            <person name="Arredondo F."/>
            <person name="Hong C."/>
            <person name="Coffey M."/>
            <person name="Young S.K."/>
            <person name="Zeng Q."/>
            <person name="Gargeya S."/>
            <person name="Fitzgerald M."/>
            <person name="Abouelleil A."/>
            <person name="Alvarado L."/>
            <person name="Chapman S.B."/>
            <person name="Gainer-Dewar J."/>
            <person name="Goldberg J."/>
            <person name="Griggs A."/>
            <person name="Gujja S."/>
            <person name="Hansen M."/>
            <person name="Howarth C."/>
            <person name="Imamovic A."/>
            <person name="Ireland A."/>
            <person name="Larimer J."/>
            <person name="McCowan C."/>
            <person name="Murphy C."/>
            <person name="Pearson M."/>
            <person name="Poon T.W."/>
            <person name="Priest M."/>
            <person name="Roberts A."/>
            <person name="Saif S."/>
            <person name="Shea T."/>
            <person name="Sykes S."/>
            <person name="Wortman J."/>
            <person name="Nusbaum C."/>
            <person name="Birren B."/>
        </authorList>
    </citation>
    <scope>NUCLEOTIDE SEQUENCE [LARGE SCALE GENOMIC DNA]</scope>
    <source>
        <strain evidence="3">CHvinca01</strain>
    </source>
</reference>
<dbReference type="Proteomes" id="UP000053236">
    <property type="component" value="Unassembled WGS sequence"/>
</dbReference>
<reference evidence="4" key="4">
    <citation type="submission" date="2013-11" db="EMBL/GenBank/DDBJ databases">
        <title>The Genome Sequence of Phytophthora parasitica IAC_01/95.</title>
        <authorList>
            <consortium name="The Broad Institute Genomics Platform"/>
            <person name="Russ C."/>
            <person name="Tyler B."/>
            <person name="Panabieres F."/>
            <person name="Shan W."/>
            <person name="Tripathy S."/>
            <person name="Grunwald N."/>
            <person name="Machado M."/>
            <person name="Johnson C.S."/>
            <person name="Arredondo F."/>
            <person name="Hong C."/>
            <person name="Coffey M."/>
            <person name="Young S.K."/>
            <person name="Zeng Q."/>
            <person name="Gargeya S."/>
            <person name="Fitzgerald M."/>
            <person name="Abouelleil A."/>
            <person name="Alvarado L."/>
            <person name="Chapman S.B."/>
            <person name="Gainer-Dewar J."/>
            <person name="Goldberg J."/>
            <person name="Griggs A."/>
            <person name="Gujja S."/>
            <person name="Hansen M."/>
            <person name="Howarth C."/>
            <person name="Imamovic A."/>
            <person name="Ireland A."/>
            <person name="Larimer J."/>
            <person name="McCowan C."/>
            <person name="Murphy C."/>
            <person name="Pearson M."/>
            <person name="Poon T.W."/>
            <person name="Priest M."/>
            <person name="Roberts A."/>
            <person name="Saif S."/>
            <person name="Shea T."/>
            <person name="Sykes S."/>
            <person name="Wortman J."/>
            <person name="Nusbaum C."/>
            <person name="Birren B."/>
        </authorList>
    </citation>
    <scope>NUCLEOTIDE SEQUENCE [LARGE SCALE GENOMIC DNA]</scope>
    <source>
        <strain evidence="4">IAC_01/95</strain>
    </source>
</reference>
<evidence type="ECO:0000313" key="2">
    <source>
        <dbReference type="EMBL" id="ETL30734.1"/>
    </source>
</evidence>
<dbReference type="AlphaFoldDB" id="W2I915"/>
<evidence type="ECO:0008006" key="5">
    <source>
        <dbReference type="Google" id="ProtNLM"/>
    </source>
</evidence>
<gene>
    <name evidence="4" type="ORF">L914_16261</name>
    <name evidence="1" type="ORF">L915_16432</name>
    <name evidence="2" type="ORF">L916_16331</name>
    <name evidence="3" type="ORF">L917_16150</name>
</gene>